<dbReference type="Proteomes" id="UP000034688">
    <property type="component" value="Unassembled WGS sequence"/>
</dbReference>
<evidence type="ECO:0000256" key="11">
    <source>
        <dbReference type="RuleBase" id="RU363039"/>
    </source>
</evidence>
<dbReference type="FunFam" id="2.170.220.10:FF:000002">
    <property type="entry name" value="Methionine--tRNA ligase"/>
    <property type="match status" value="1"/>
</dbReference>
<keyword evidence="7 11" id="KW-0067">ATP-binding</keyword>
<gene>
    <name evidence="13" type="ORF">UR54_C0016G0007</name>
</gene>
<dbReference type="InterPro" id="IPR023457">
    <property type="entry name" value="Met-tRNA_synth_2"/>
</dbReference>
<keyword evidence="5 11" id="KW-0436">Ligase</keyword>
<evidence type="ECO:0000313" key="13">
    <source>
        <dbReference type="EMBL" id="KKP60242.1"/>
    </source>
</evidence>
<evidence type="ECO:0000256" key="2">
    <source>
        <dbReference type="ARBA" id="ARBA00012838"/>
    </source>
</evidence>
<reference evidence="13 14" key="1">
    <citation type="journal article" date="2015" name="Nature">
        <title>rRNA introns, odd ribosomes, and small enigmatic genomes across a large radiation of phyla.</title>
        <authorList>
            <person name="Brown C.T."/>
            <person name="Hug L.A."/>
            <person name="Thomas B.C."/>
            <person name="Sharon I."/>
            <person name="Castelle C.J."/>
            <person name="Singh A."/>
            <person name="Wilkins M.J."/>
            <person name="Williams K.H."/>
            <person name="Banfield J.F."/>
        </authorList>
    </citation>
    <scope>NUCLEOTIDE SEQUENCE [LARGE SCALE GENOMIC DNA]</scope>
</reference>
<dbReference type="NCBIfam" id="TIGR00398">
    <property type="entry name" value="metG"/>
    <property type="match status" value="1"/>
</dbReference>
<dbReference type="Gene3D" id="1.10.730.10">
    <property type="entry name" value="Isoleucyl-tRNA Synthetase, Domain 1"/>
    <property type="match status" value="1"/>
</dbReference>
<dbReference type="InterPro" id="IPR009080">
    <property type="entry name" value="tRNAsynth_Ia_anticodon-bd"/>
</dbReference>
<feature type="domain" description="Methionyl/Leucyl tRNA synthetase" evidence="12">
    <location>
        <begin position="6"/>
        <end position="364"/>
    </location>
</feature>
<organism evidence="13 14">
    <name type="scientific">Candidatus Roizmanbacteria bacterium GW2011_GWA2_34_18</name>
    <dbReference type="NCBI Taxonomy" id="1618477"/>
    <lineage>
        <taxon>Bacteria</taxon>
        <taxon>Candidatus Roizmaniibacteriota</taxon>
    </lineage>
</organism>
<evidence type="ECO:0000256" key="8">
    <source>
        <dbReference type="ARBA" id="ARBA00022917"/>
    </source>
</evidence>
<evidence type="ECO:0000256" key="5">
    <source>
        <dbReference type="ARBA" id="ARBA00022598"/>
    </source>
</evidence>
<dbReference type="PANTHER" id="PTHR43326:SF2">
    <property type="entry name" value="METHIONINE--TRNA LIGASE"/>
    <property type="match status" value="1"/>
</dbReference>
<dbReference type="AlphaFoldDB" id="A0A0G0DYM3"/>
<dbReference type="PROSITE" id="PS00178">
    <property type="entry name" value="AA_TRNA_LIGASE_I"/>
    <property type="match status" value="1"/>
</dbReference>
<evidence type="ECO:0000256" key="6">
    <source>
        <dbReference type="ARBA" id="ARBA00022741"/>
    </source>
</evidence>
<dbReference type="STRING" id="1618477.UR54_C0016G0007"/>
<keyword evidence="9 11" id="KW-0030">Aminoacyl-tRNA synthetase</keyword>
<comment type="function">
    <text evidence="1">Is required not only for elongation of protein synthesis but also for the initiation of all mRNA translation through initiator tRNA(fMet) aminoacylation.</text>
</comment>
<dbReference type="EC" id="6.1.1.10" evidence="2"/>
<evidence type="ECO:0000313" key="14">
    <source>
        <dbReference type="Proteomes" id="UP000034688"/>
    </source>
</evidence>
<dbReference type="InterPro" id="IPR015413">
    <property type="entry name" value="Methionyl/Leucyl_tRNA_Synth"/>
</dbReference>
<accession>A0A0G0DYM3</accession>
<evidence type="ECO:0000256" key="9">
    <source>
        <dbReference type="ARBA" id="ARBA00023146"/>
    </source>
</evidence>
<keyword evidence="4" id="KW-0963">Cytoplasm</keyword>
<dbReference type="GO" id="GO:0005524">
    <property type="term" value="F:ATP binding"/>
    <property type="evidence" value="ECO:0007669"/>
    <property type="project" value="UniProtKB-KW"/>
</dbReference>
<dbReference type="PANTHER" id="PTHR43326">
    <property type="entry name" value="METHIONYL-TRNA SYNTHETASE"/>
    <property type="match status" value="1"/>
</dbReference>
<keyword evidence="8 11" id="KW-0648">Protein biosynthesis</keyword>
<dbReference type="InterPro" id="IPR014729">
    <property type="entry name" value="Rossmann-like_a/b/a_fold"/>
</dbReference>
<dbReference type="GO" id="GO:0004825">
    <property type="term" value="F:methionine-tRNA ligase activity"/>
    <property type="evidence" value="ECO:0007669"/>
    <property type="project" value="UniProtKB-EC"/>
</dbReference>
<comment type="caution">
    <text evidence="13">The sequence shown here is derived from an EMBL/GenBank/DDBJ whole genome shotgun (WGS) entry which is preliminary data.</text>
</comment>
<name>A0A0G0DYM3_9BACT</name>
<dbReference type="Pfam" id="PF09334">
    <property type="entry name" value="tRNA-synt_1g"/>
    <property type="match status" value="1"/>
</dbReference>
<evidence type="ECO:0000259" key="12">
    <source>
        <dbReference type="Pfam" id="PF09334"/>
    </source>
</evidence>
<evidence type="ECO:0000256" key="3">
    <source>
        <dbReference type="ARBA" id="ARBA00018753"/>
    </source>
</evidence>
<evidence type="ECO:0000256" key="4">
    <source>
        <dbReference type="ARBA" id="ARBA00022490"/>
    </source>
</evidence>
<dbReference type="PATRIC" id="fig|1618477.3.peg.305"/>
<dbReference type="InterPro" id="IPR001412">
    <property type="entry name" value="aa-tRNA-synth_I_CS"/>
</dbReference>
<proteinExistence type="inferred from homology"/>
<sequence length="474" mass="55219">MVKKFYITTAIPYVNAAPHIGHALEFVQADTVARYHRLLDEETCLLSGADENALKNVQAAEKEKMPIQEFIDKNAKKFQELAKKLSVKIDVFQRGSDKKNHFLSSQKLWRLCADKGDIYQKEYKGLYCVGCETFYPTDELNEKGECFEHPGRKLEEVSEKNYFFKLSKYQKQLIDIISKDELKIYPDFRKKEVLSFLKKPLLDISISRTNERAKNWGVPVPDDDTQRIYVWFDADNIYQSGVGFGWNKKLYRKWWPADVHVIGKGIIRFHAIYWIAFLLSAGLSLPKSLFVHGYLTIEGKKMSKTLGNVIDPFILINKYGIDAVRYYLLREIPPFDDGDYSESRMKELYNSDLANELGNLVMRITTLAEKDGLTINNEPMKQWNNETMKQFDSFQFNLILESIWIRIKNLNKQIDDFAPWKKNSNDRKDFLLQSFKTLGSIAWELQPFLPETSQKILQFTTGKISKISPLFPRI</sequence>
<dbReference type="Gene3D" id="2.170.220.10">
    <property type="match status" value="1"/>
</dbReference>
<dbReference type="CDD" id="cd00814">
    <property type="entry name" value="MetRS_core"/>
    <property type="match status" value="1"/>
</dbReference>
<dbReference type="InterPro" id="IPR033911">
    <property type="entry name" value="MetRS_core"/>
</dbReference>
<dbReference type="InterPro" id="IPR014758">
    <property type="entry name" value="Met-tRNA_synth"/>
</dbReference>
<dbReference type="Gene3D" id="3.40.50.620">
    <property type="entry name" value="HUPs"/>
    <property type="match status" value="1"/>
</dbReference>
<evidence type="ECO:0000256" key="1">
    <source>
        <dbReference type="ARBA" id="ARBA00003314"/>
    </source>
</evidence>
<dbReference type="PRINTS" id="PR01041">
    <property type="entry name" value="TRNASYNTHMET"/>
</dbReference>
<protein>
    <recommendedName>
        <fullName evidence="3">Methionine--tRNA ligase</fullName>
        <ecNumber evidence="2">6.1.1.10</ecNumber>
    </recommendedName>
    <alternativeName>
        <fullName evidence="10">Methionyl-tRNA synthetase</fullName>
    </alternativeName>
</protein>
<comment type="similarity">
    <text evidence="11">Belongs to the class-I aminoacyl-tRNA synthetase family.</text>
</comment>
<evidence type="ECO:0000256" key="10">
    <source>
        <dbReference type="ARBA" id="ARBA00030904"/>
    </source>
</evidence>
<dbReference type="GO" id="GO:0006431">
    <property type="term" value="P:methionyl-tRNA aminoacylation"/>
    <property type="evidence" value="ECO:0007669"/>
    <property type="project" value="InterPro"/>
</dbReference>
<dbReference type="SUPFAM" id="SSF47323">
    <property type="entry name" value="Anticodon-binding domain of a subclass of class I aminoacyl-tRNA synthetases"/>
    <property type="match status" value="1"/>
</dbReference>
<dbReference type="EMBL" id="LBPP01000016">
    <property type="protein sequence ID" value="KKP60242.1"/>
    <property type="molecule type" value="Genomic_DNA"/>
</dbReference>
<keyword evidence="6 11" id="KW-0547">Nucleotide-binding</keyword>
<dbReference type="SUPFAM" id="SSF52374">
    <property type="entry name" value="Nucleotidylyl transferase"/>
    <property type="match status" value="1"/>
</dbReference>
<evidence type="ECO:0000256" key="7">
    <source>
        <dbReference type="ARBA" id="ARBA00022840"/>
    </source>
</evidence>